<dbReference type="Pfam" id="PF00892">
    <property type="entry name" value="EamA"/>
    <property type="match status" value="1"/>
</dbReference>
<dbReference type="GO" id="GO:0016020">
    <property type="term" value="C:membrane"/>
    <property type="evidence" value="ECO:0007669"/>
    <property type="project" value="InterPro"/>
</dbReference>
<organism evidence="3 4">
    <name type="scientific">Gluconacetobacter tumulicola</name>
    <dbReference type="NCBI Taxonomy" id="1017177"/>
    <lineage>
        <taxon>Bacteria</taxon>
        <taxon>Pseudomonadati</taxon>
        <taxon>Pseudomonadota</taxon>
        <taxon>Alphaproteobacteria</taxon>
        <taxon>Acetobacterales</taxon>
        <taxon>Acetobacteraceae</taxon>
        <taxon>Gluconacetobacter</taxon>
    </lineage>
</organism>
<gene>
    <name evidence="3" type="ORF">HLH29_10130</name>
</gene>
<feature type="transmembrane region" description="Helical" evidence="1">
    <location>
        <begin position="146"/>
        <end position="167"/>
    </location>
</feature>
<proteinExistence type="predicted"/>
<sequence>MLLVLAAPYFLATKGTWRPDGLSPWFVLALAVPALWSIAHVILREALASTQVTPHQVTVSRLAVSVALLFPLTLAIDGSGPTFSAAFDGRFQVFAIAMGLAYYLELIVWFNAMRHIDVSVASSITVPSPAVTMVLASALLGESVTGAQIAALTAVFLRLLGLVVAGLRKKAG</sequence>
<dbReference type="RefSeq" id="WP_182966359.1">
    <property type="nucleotide sequence ID" value="NZ_BAABGC010000074.1"/>
</dbReference>
<dbReference type="InterPro" id="IPR037185">
    <property type="entry name" value="EmrE-like"/>
</dbReference>
<feature type="transmembrane region" description="Helical" evidence="1">
    <location>
        <begin position="118"/>
        <end position="140"/>
    </location>
</feature>
<evidence type="ECO:0000259" key="2">
    <source>
        <dbReference type="Pfam" id="PF00892"/>
    </source>
</evidence>
<comment type="caution">
    <text evidence="3">The sequence shown here is derived from an EMBL/GenBank/DDBJ whole genome shotgun (WGS) entry which is preliminary data.</text>
</comment>
<accession>A0A7W4JE07</accession>
<dbReference type="InterPro" id="IPR000620">
    <property type="entry name" value="EamA_dom"/>
</dbReference>
<dbReference type="AlphaFoldDB" id="A0A7W4JE07"/>
<keyword evidence="1" id="KW-0472">Membrane</keyword>
<feature type="transmembrane region" description="Helical" evidence="1">
    <location>
        <begin position="22"/>
        <end position="43"/>
    </location>
</feature>
<keyword evidence="4" id="KW-1185">Reference proteome</keyword>
<feature type="transmembrane region" description="Helical" evidence="1">
    <location>
        <begin position="55"/>
        <end position="76"/>
    </location>
</feature>
<keyword evidence="1" id="KW-0812">Transmembrane</keyword>
<dbReference type="EMBL" id="JABEQL010000011">
    <property type="protein sequence ID" value="MBB2179525.1"/>
    <property type="molecule type" value="Genomic_DNA"/>
</dbReference>
<dbReference type="SUPFAM" id="SSF103481">
    <property type="entry name" value="Multidrug resistance efflux transporter EmrE"/>
    <property type="match status" value="1"/>
</dbReference>
<name>A0A7W4JE07_9PROT</name>
<feature type="domain" description="EamA" evidence="2">
    <location>
        <begin position="25"/>
        <end position="160"/>
    </location>
</feature>
<evidence type="ECO:0000313" key="3">
    <source>
        <dbReference type="EMBL" id="MBB2179525.1"/>
    </source>
</evidence>
<keyword evidence="1" id="KW-1133">Transmembrane helix</keyword>
<protein>
    <submittedName>
        <fullName evidence="3">EamA family transporter</fullName>
    </submittedName>
</protein>
<evidence type="ECO:0000313" key="4">
    <source>
        <dbReference type="Proteomes" id="UP000525623"/>
    </source>
</evidence>
<feature type="transmembrane region" description="Helical" evidence="1">
    <location>
        <begin position="91"/>
        <end position="111"/>
    </location>
</feature>
<reference evidence="3 4" key="1">
    <citation type="submission" date="2020-04" db="EMBL/GenBank/DDBJ databases">
        <title>Description of novel Gluconacetobacter.</title>
        <authorList>
            <person name="Sombolestani A."/>
        </authorList>
    </citation>
    <scope>NUCLEOTIDE SEQUENCE [LARGE SCALE GENOMIC DNA]</scope>
    <source>
        <strain evidence="3 4">LMG 27725</strain>
    </source>
</reference>
<evidence type="ECO:0000256" key="1">
    <source>
        <dbReference type="SAM" id="Phobius"/>
    </source>
</evidence>
<dbReference type="Proteomes" id="UP000525623">
    <property type="component" value="Unassembled WGS sequence"/>
</dbReference>